<dbReference type="AlphaFoldDB" id="K9H434"/>
<sequence>MPATTAAPRPAAAPRLLPRLARLVDRTAAVFAFAVAMTGHSERSARAMTDVMEAEIRRLKL</sequence>
<proteinExistence type="predicted"/>
<dbReference type="Proteomes" id="UP000009881">
    <property type="component" value="Unassembled WGS sequence"/>
</dbReference>
<keyword evidence="2" id="KW-1185">Reference proteome</keyword>
<protein>
    <submittedName>
        <fullName evidence="1">Uncharacterized protein</fullName>
    </submittedName>
</protein>
<dbReference type="STRING" id="1238182.C882_3586"/>
<evidence type="ECO:0000313" key="2">
    <source>
        <dbReference type="Proteomes" id="UP000009881"/>
    </source>
</evidence>
<gene>
    <name evidence="1" type="ORF">C882_3586</name>
</gene>
<evidence type="ECO:0000313" key="1">
    <source>
        <dbReference type="EMBL" id="EKV31834.1"/>
    </source>
</evidence>
<name>K9H434_9PROT</name>
<comment type="caution">
    <text evidence="1">The sequence shown here is derived from an EMBL/GenBank/DDBJ whole genome shotgun (WGS) entry which is preliminary data.</text>
</comment>
<reference evidence="1 2" key="1">
    <citation type="journal article" date="2013" name="Genome Announc.">
        <title>Draft Genome Sequence of an Alphaproteobacterium, Caenispirillum salinarum AK4(T), Isolated from a Solar Saltern.</title>
        <authorList>
            <person name="Khatri I."/>
            <person name="Singh A."/>
            <person name="Korpole S."/>
            <person name="Pinnaka A.K."/>
            <person name="Subramanian S."/>
        </authorList>
    </citation>
    <scope>NUCLEOTIDE SEQUENCE [LARGE SCALE GENOMIC DNA]</scope>
    <source>
        <strain evidence="1 2">AK4</strain>
    </source>
</reference>
<dbReference type="RefSeq" id="WP_009539703.1">
    <property type="nucleotide sequence ID" value="NZ_ANHY01000005.1"/>
</dbReference>
<accession>K9H434</accession>
<dbReference type="EMBL" id="ANHY01000005">
    <property type="protein sequence ID" value="EKV31834.1"/>
    <property type="molecule type" value="Genomic_DNA"/>
</dbReference>
<organism evidence="1 2">
    <name type="scientific">Caenispirillum salinarum AK4</name>
    <dbReference type="NCBI Taxonomy" id="1238182"/>
    <lineage>
        <taxon>Bacteria</taxon>
        <taxon>Pseudomonadati</taxon>
        <taxon>Pseudomonadota</taxon>
        <taxon>Alphaproteobacteria</taxon>
        <taxon>Rhodospirillales</taxon>
        <taxon>Novispirillaceae</taxon>
        <taxon>Caenispirillum</taxon>
    </lineage>
</organism>